<comment type="subcellular location">
    <subcellularLocation>
        <location evidence="1">Membrane</location>
        <topology evidence="1">Multi-pass membrane protein</topology>
    </subcellularLocation>
</comment>
<keyword evidence="4 6" id="KW-1133">Transmembrane helix</keyword>
<dbReference type="GO" id="GO:0016020">
    <property type="term" value="C:membrane"/>
    <property type="evidence" value="ECO:0007669"/>
    <property type="project" value="UniProtKB-SubCell"/>
</dbReference>
<dbReference type="PANTHER" id="PTHR10057:SF0">
    <property type="entry name" value="TRANSLOCATOR PROTEIN"/>
    <property type="match status" value="1"/>
</dbReference>
<feature type="transmembrane region" description="Helical" evidence="6">
    <location>
        <begin position="48"/>
        <end position="68"/>
    </location>
</feature>
<evidence type="ECO:0000256" key="2">
    <source>
        <dbReference type="ARBA" id="ARBA00007524"/>
    </source>
</evidence>
<keyword evidence="3 6" id="KW-0812">Transmembrane</keyword>
<gene>
    <name evidence="7" type="ORF">COV60_02955</name>
</gene>
<dbReference type="PIRSF" id="PIRSF005859">
    <property type="entry name" value="PBR"/>
    <property type="match status" value="1"/>
</dbReference>
<dbReference type="AlphaFoldDB" id="A0A2H0N223"/>
<reference evidence="7 8" key="1">
    <citation type="submission" date="2017-09" db="EMBL/GenBank/DDBJ databases">
        <title>Depth-based differentiation of microbial function through sediment-hosted aquifers and enrichment of novel symbionts in the deep terrestrial subsurface.</title>
        <authorList>
            <person name="Probst A.J."/>
            <person name="Ladd B."/>
            <person name="Jarett J.K."/>
            <person name="Geller-Mcgrath D.E."/>
            <person name="Sieber C.M."/>
            <person name="Emerson J.B."/>
            <person name="Anantharaman K."/>
            <person name="Thomas B.C."/>
            <person name="Malmstrom R."/>
            <person name="Stieglmeier M."/>
            <person name="Klingl A."/>
            <person name="Woyke T."/>
            <person name="Ryan C.M."/>
            <person name="Banfield J.F."/>
        </authorList>
    </citation>
    <scope>NUCLEOTIDE SEQUENCE [LARGE SCALE GENOMIC DNA]</scope>
    <source>
        <strain evidence="7">CG11_big_fil_rev_8_21_14_0_20_43_7</strain>
    </source>
</reference>
<name>A0A2H0N223_9BACT</name>
<dbReference type="GO" id="GO:0033013">
    <property type="term" value="P:tetrapyrrole metabolic process"/>
    <property type="evidence" value="ECO:0007669"/>
    <property type="project" value="UniProtKB-ARBA"/>
</dbReference>
<proteinExistence type="inferred from homology"/>
<feature type="transmembrane region" description="Helical" evidence="6">
    <location>
        <begin position="9"/>
        <end position="28"/>
    </location>
</feature>
<sequence length="168" mass="19758">MHTKHHHHFTIPAVAITVALLGGIFTEFGMQWYRHDLVLPSIIPPDWVFPIVWTILYIMIAGAAYIVWHEGPKKVFHFFATREAKEEFVWLKWLFVINAVLNVLWTVLFFVFHWIGLAVFEIVFLEISIIAMIGFSWKISNIASYLLLPYAVWILFATYLTMRIMFLN</sequence>
<dbReference type="Gene3D" id="1.20.1260.100">
    <property type="entry name" value="TspO/MBR protein"/>
    <property type="match status" value="1"/>
</dbReference>
<evidence type="ECO:0000256" key="3">
    <source>
        <dbReference type="ARBA" id="ARBA00022692"/>
    </source>
</evidence>
<evidence type="ECO:0000256" key="5">
    <source>
        <dbReference type="ARBA" id="ARBA00023136"/>
    </source>
</evidence>
<keyword evidence="5 6" id="KW-0472">Membrane</keyword>
<organism evidence="7 8">
    <name type="scientific">Candidatus Magasanikbacteria bacterium CG11_big_fil_rev_8_21_14_0_20_43_7</name>
    <dbReference type="NCBI Taxonomy" id="1974654"/>
    <lineage>
        <taxon>Bacteria</taxon>
        <taxon>Candidatus Magasanikiibacteriota</taxon>
    </lineage>
</organism>
<dbReference type="InterPro" id="IPR038330">
    <property type="entry name" value="TspO/MBR-related_sf"/>
</dbReference>
<dbReference type="EMBL" id="PCWM01000069">
    <property type="protein sequence ID" value="PIR02952.1"/>
    <property type="molecule type" value="Genomic_DNA"/>
</dbReference>
<feature type="transmembrane region" description="Helical" evidence="6">
    <location>
        <begin position="147"/>
        <end position="166"/>
    </location>
</feature>
<dbReference type="Proteomes" id="UP000229782">
    <property type="component" value="Unassembled WGS sequence"/>
</dbReference>
<evidence type="ECO:0000256" key="4">
    <source>
        <dbReference type="ARBA" id="ARBA00022989"/>
    </source>
</evidence>
<feature type="transmembrane region" description="Helical" evidence="6">
    <location>
        <begin position="114"/>
        <end position="135"/>
    </location>
</feature>
<dbReference type="PANTHER" id="PTHR10057">
    <property type="entry name" value="PERIPHERAL-TYPE BENZODIAZEPINE RECEPTOR"/>
    <property type="match status" value="1"/>
</dbReference>
<comment type="caution">
    <text evidence="7">The sequence shown here is derived from an EMBL/GenBank/DDBJ whole genome shotgun (WGS) entry which is preliminary data.</text>
</comment>
<dbReference type="InterPro" id="IPR004307">
    <property type="entry name" value="TspO_MBR"/>
</dbReference>
<evidence type="ECO:0000256" key="6">
    <source>
        <dbReference type="SAM" id="Phobius"/>
    </source>
</evidence>
<protein>
    <submittedName>
        <fullName evidence="7">Sensory protein TspO</fullName>
    </submittedName>
</protein>
<feature type="transmembrane region" description="Helical" evidence="6">
    <location>
        <begin position="89"/>
        <end position="108"/>
    </location>
</feature>
<dbReference type="Pfam" id="PF03073">
    <property type="entry name" value="TspO_MBR"/>
    <property type="match status" value="1"/>
</dbReference>
<dbReference type="CDD" id="cd15904">
    <property type="entry name" value="TSPO_MBR"/>
    <property type="match status" value="1"/>
</dbReference>
<evidence type="ECO:0000256" key="1">
    <source>
        <dbReference type="ARBA" id="ARBA00004141"/>
    </source>
</evidence>
<evidence type="ECO:0000313" key="8">
    <source>
        <dbReference type="Proteomes" id="UP000229782"/>
    </source>
</evidence>
<evidence type="ECO:0000313" key="7">
    <source>
        <dbReference type="EMBL" id="PIR02952.1"/>
    </source>
</evidence>
<comment type="similarity">
    <text evidence="2">Belongs to the TspO/BZRP family.</text>
</comment>
<accession>A0A2H0N223</accession>
<dbReference type="FunFam" id="1.20.1260.100:FF:000001">
    <property type="entry name" value="translocator protein 2"/>
    <property type="match status" value="1"/>
</dbReference>